<reference evidence="3 4" key="1">
    <citation type="submission" date="2018-04" db="EMBL/GenBank/DDBJ databases">
        <title>Pedobacter chongqingensis sp. nov., isolated from a rottenly hemp rope.</title>
        <authorList>
            <person name="Cai Y."/>
        </authorList>
    </citation>
    <scope>NUCLEOTIDE SEQUENCE [LARGE SCALE GENOMIC DNA]</scope>
    <source>
        <strain evidence="3 4">FJ4-8</strain>
    </source>
</reference>
<dbReference type="SUPFAM" id="SSF51306">
    <property type="entry name" value="LexA/Signal peptidase"/>
    <property type="match status" value="1"/>
</dbReference>
<dbReference type="CDD" id="cd00093">
    <property type="entry name" value="HTH_XRE"/>
    <property type="match status" value="1"/>
</dbReference>
<feature type="domain" description="HTH cro/C1-type" evidence="2">
    <location>
        <begin position="14"/>
        <end position="68"/>
    </location>
</feature>
<evidence type="ECO:0000256" key="1">
    <source>
        <dbReference type="ARBA" id="ARBA00023125"/>
    </source>
</evidence>
<dbReference type="SMART" id="SM00530">
    <property type="entry name" value="HTH_XRE"/>
    <property type="match status" value="1"/>
</dbReference>
<evidence type="ECO:0000313" key="4">
    <source>
        <dbReference type="Proteomes" id="UP000245647"/>
    </source>
</evidence>
<dbReference type="PROSITE" id="PS50943">
    <property type="entry name" value="HTH_CROC1"/>
    <property type="match status" value="1"/>
</dbReference>
<evidence type="ECO:0000313" key="3">
    <source>
        <dbReference type="EMBL" id="PWG78883.1"/>
    </source>
</evidence>
<sequence length="272" mass="30977">MQEILSKISIATRIKDLRHHAGLSQAEVAQRLNISRSNYSQIELGNQFPTFEVLYRLASFYSKSYEWFLHGSDDIVKDEFFFANEHPGFIKPDAASAASGIQLILCRKREHYIRMATDGNPKEFEVLPDIMWKRPGLIRAFEVEGDSMRNALFSGDIVIARFISSPAEIEDRHVYVLVTGSELLIERVLVSNKTSGVVICISDADPLARRILLFDDIKEIWRAEGKYSEELSYAVEDVNKYISHFETTVEKLRLEIEKIRTCIGENGGGLVK</sequence>
<dbReference type="InterPro" id="IPR001387">
    <property type="entry name" value="Cro/C1-type_HTH"/>
</dbReference>
<keyword evidence="1" id="KW-0238">DNA-binding</keyword>
<comment type="caution">
    <text evidence="3">The sequence shown here is derived from an EMBL/GenBank/DDBJ whole genome shotgun (WGS) entry which is preliminary data.</text>
</comment>
<dbReference type="OrthoDB" id="9804491at2"/>
<dbReference type="EMBL" id="QEAS01000019">
    <property type="protein sequence ID" value="PWG78883.1"/>
    <property type="molecule type" value="Genomic_DNA"/>
</dbReference>
<dbReference type="InterPro" id="IPR036286">
    <property type="entry name" value="LexA/Signal_pep-like_sf"/>
</dbReference>
<dbReference type="Gene3D" id="1.10.260.40">
    <property type="entry name" value="lambda repressor-like DNA-binding domains"/>
    <property type="match status" value="1"/>
</dbReference>
<dbReference type="InterPro" id="IPR039418">
    <property type="entry name" value="LexA-like"/>
</dbReference>
<name>A0A2U2PC12_9SPHI</name>
<dbReference type="InterPro" id="IPR015927">
    <property type="entry name" value="Peptidase_S24_S26A/B/C"/>
</dbReference>
<proteinExistence type="predicted"/>
<dbReference type="InterPro" id="IPR010982">
    <property type="entry name" value="Lambda_DNA-bd_dom_sf"/>
</dbReference>
<dbReference type="AlphaFoldDB" id="A0A2U2PC12"/>
<protein>
    <recommendedName>
        <fullName evidence="2">HTH cro/C1-type domain-containing protein</fullName>
    </recommendedName>
</protein>
<accession>A0A2U2PC12</accession>
<organism evidence="3 4">
    <name type="scientific">Pararcticibacter amylolyticus</name>
    <dbReference type="NCBI Taxonomy" id="2173175"/>
    <lineage>
        <taxon>Bacteria</taxon>
        <taxon>Pseudomonadati</taxon>
        <taxon>Bacteroidota</taxon>
        <taxon>Sphingobacteriia</taxon>
        <taxon>Sphingobacteriales</taxon>
        <taxon>Sphingobacteriaceae</taxon>
        <taxon>Pararcticibacter</taxon>
    </lineage>
</organism>
<dbReference type="Proteomes" id="UP000245647">
    <property type="component" value="Unassembled WGS sequence"/>
</dbReference>
<dbReference type="PANTHER" id="PTHR46558:SF4">
    <property type="entry name" value="DNA-BIDING PHAGE PROTEIN"/>
    <property type="match status" value="1"/>
</dbReference>
<keyword evidence="4" id="KW-1185">Reference proteome</keyword>
<dbReference type="RefSeq" id="WP_109417520.1">
    <property type="nucleotide sequence ID" value="NZ_QEAS01000019.1"/>
</dbReference>
<dbReference type="Gene3D" id="2.10.109.10">
    <property type="entry name" value="Umud Fragment, subunit A"/>
    <property type="match status" value="1"/>
</dbReference>
<dbReference type="CDD" id="cd06529">
    <property type="entry name" value="S24_LexA-like"/>
    <property type="match status" value="1"/>
</dbReference>
<dbReference type="Pfam" id="PF00717">
    <property type="entry name" value="Peptidase_S24"/>
    <property type="match status" value="1"/>
</dbReference>
<evidence type="ECO:0000259" key="2">
    <source>
        <dbReference type="PROSITE" id="PS50943"/>
    </source>
</evidence>
<dbReference type="PANTHER" id="PTHR46558">
    <property type="entry name" value="TRACRIPTIONAL REGULATORY PROTEIN-RELATED-RELATED"/>
    <property type="match status" value="1"/>
</dbReference>
<dbReference type="Pfam" id="PF12844">
    <property type="entry name" value="HTH_19"/>
    <property type="match status" value="1"/>
</dbReference>
<dbReference type="GO" id="GO:0003677">
    <property type="term" value="F:DNA binding"/>
    <property type="evidence" value="ECO:0007669"/>
    <property type="project" value="UniProtKB-KW"/>
</dbReference>
<gene>
    <name evidence="3" type="ORF">DDR33_19695</name>
</gene>
<dbReference type="SUPFAM" id="SSF47413">
    <property type="entry name" value="lambda repressor-like DNA-binding domains"/>
    <property type="match status" value="1"/>
</dbReference>